<organism evidence="1 2">
    <name type="scientific">Clostridium niameyense</name>
    <dbReference type="NCBI Taxonomy" id="1622073"/>
    <lineage>
        <taxon>Bacteria</taxon>
        <taxon>Bacillati</taxon>
        <taxon>Bacillota</taxon>
        <taxon>Clostridia</taxon>
        <taxon>Eubacteriales</taxon>
        <taxon>Clostridiaceae</taxon>
        <taxon>Clostridium</taxon>
    </lineage>
</organism>
<name>A0A6M0RBH0_9CLOT</name>
<dbReference type="RefSeq" id="WP_163249079.1">
    <property type="nucleotide sequence ID" value="NZ_SXDP01000004.1"/>
</dbReference>
<keyword evidence="2" id="KW-1185">Reference proteome</keyword>
<sequence>MSYTIIDIINNLIYIEEKGFEMFKKISQSTEDIRMKVLADTFAKQEQKHKRYYEDIKNNIEENLQEYIDFYAYDKISSKIQQFKSKLVIPNIDNVNKLINFAVELEEDNLALLLDVKGQLVRRESDTNTLAYNTMLTIIEEEKKHVELFTPYIKNKN</sequence>
<dbReference type="SUPFAM" id="SSF47240">
    <property type="entry name" value="Ferritin-like"/>
    <property type="match status" value="1"/>
</dbReference>
<dbReference type="Gene3D" id="1.20.1260.10">
    <property type="match status" value="1"/>
</dbReference>
<proteinExistence type="predicted"/>
<evidence type="ECO:0000313" key="1">
    <source>
        <dbReference type="EMBL" id="NEZ46909.1"/>
    </source>
</evidence>
<evidence type="ECO:0008006" key="3">
    <source>
        <dbReference type="Google" id="ProtNLM"/>
    </source>
</evidence>
<accession>A0A6M0RBH0</accession>
<dbReference type="InterPro" id="IPR012347">
    <property type="entry name" value="Ferritin-like"/>
</dbReference>
<dbReference type="InterPro" id="IPR009078">
    <property type="entry name" value="Ferritin-like_SF"/>
</dbReference>
<evidence type="ECO:0000313" key="2">
    <source>
        <dbReference type="Proteomes" id="UP000473885"/>
    </source>
</evidence>
<dbReference type="AlphaFoldDB" id="A0A6M0RBH0"/>
<protein>
    <recommendedName>
        <fullName evidence="3">Rubrerythrin</fullName>
    </recommendedName>
</protein>
<reference evidence="1 2" key="1">
    <citation type="submission" date="2019-04" db="EMBL/GenBank/DDBJ databases">
        <title>Genome sequencing of Clostridium botulinum Groups I-IV and Clostridium butyricum.</title>
        <authorList>
            <person name="Brunt J."/>
            <person name="Van Vliet A.H.M."/>
            <person name="Stringer S.C."/>
            <person name="Carter A.T."/>
            <person name="Peck M.W."/>
        </authorList>
    </citation>
    <scope>NUCLEOTIDE SEQUENCE [LARGE SCALE GENOMIC DNA]</scope>
    <source>
        <strain evidence="1 2">IFR 18/094</strain>
    </source>
</reference>
<dbReference type="EMBL" id="SXDP01000004">
    <property type="protein sequence ID" value="NEZ46909.1"/>
    <property type="molecule type" value="Genomic_DNA"/>
</dbReference>
<comment type="caution">
    <text evidence="1">The sequence shown here is derived from an EMBL/GenBank/DDBJ whole genome shotgun (WGS) entry which is preliminary data.</text>
</comment>
<gene>
    <name evidence="1" type="ORF">FDF74_06750</name>
</gene>
<dbReference type="Proteomes" id="UP000473885">
    <property type="component" value="Unassembled WGS sequence"/>
</dbReference>